<protein>
    <submittedName>
        <fullName evidence="1">Uncharacterized protein</fullName>
    </submittedName>
</protein>
<organism evidence="1 2">
    <name type="scientific">Ancylostoma ceylanicum</name>
    <dbReference type="NCBI Taxonomy" id="53326"/>
    <lineage>
        <taxon>Eukaryota</taxon>
        <taxon>Metazoa</taxon>
        <taxon>Ecdysozoa</taxon>
        <taxon>Nematoda</taxon>
        <taxon>Chromadorea</taxon>
        <taxon>Rhabditida</taxon>
        <taxon>Rhabditina</taxon>
        <taxon>Rhabditomorpha</taxon>
        <taxon>Strongyloidea</taxon>
        <taxon>Ancylostomatidae</taxon>
        <taxon>Ancylostomatinae</taxon>
        <taxon>Ancylostoma</taxon>
    </lineage>
</organism>
<comment type="caution">
    <text evidence="1">The sequence shown here is derived from an EMBL/GenBank/DDBJ whole genome shotgun (WGS) entry which is preliminary data.</text>
</comment>
<keyword evidence="2" id="KW-1185">Reference proteome</keyword>
<dbReference type="STRING" id="53326.A0A016UGE6"/>
<gene>
    <name evidence="1" type="primary">Acey_s0042.g640</name>
    <name evidence="1" type="ORF">Y032_0042g640</name>
</gene>
<name>A0A016UGE6_9BILA</name>
<dbReference type="AlphaFoldDB" id="A0A016UGE6"/>
<dbReference type="PANTHER" id="PTHR19446">
    <property type="entry name" value="REVERSE TRANSCRIPTASES"/>
    <property type="match status" value="1"/>
</dbReference>
<dbReference type="OrthoDB" id="410104at2759"/>
<dbReference type="EMBL" id="JARK01001378">
    <property type="protein sequence ID" value="EYC13976.1"/>
    <property type="molecule type" value="Genomic_DNA"/>
</dbReference>
<dbReference type="Proteomes" id="UP000024635">
    <property type="component" value="Unassembled WGS sequence"/>
</dbReference>
<proteinExistence type="predicted"/>
<sequence>MYPFAGNTPLSHHHLASNYRPISITSVFARVFEKILKSATVKYVGAKAILPDEEFGFRADRSSETLMLSTLEDWTKALDRRSNLDIVYFAKTFDKAPFNELIFKLNKIGLHPRIKNG</sequence>
<evidence type="ECO:0000313" key="2">
    <source>
        <dbReference type="Proteomes" id="UP000024635"/>
    </source>
</evidence>
<evidence type="ECO:0000313" key="1">
    <source>
        <dbReference type="EMBL" id="EYC13976.1"/>
    </source>
</evidence>
<reference evidence="2" key="1">
    <citation type="journal article" date="2015" name="Nat. Genet.">
        <title>The genome and transcriptome of the zoonotic hookworm Ancylostoma ceylanicum identify infection-specific gene families.</title>
        <authorList>
            <person name="Schwarz E.M."/>
            <person name="Hu Y."/>
            <person name="Antoshechkin I."/>
            <person name="Miller M.M."/>
            <person name="Sternberg P.W."/>
            <person name="Aroian R.V."/>
        </authorList>
    </citation>
    <scope>NUCLEOTIDE SEQUENCE</scope>
    <source>
        <strain evidence="2">HY135</strain>
    </source>
</reference>
<accession>A0A016UGE6</accession>